<reference evidence="19" key="2">
    <citation type="submission" date="2025-08" db="UniProtKB">
        <authorList>
            <consortium name="Ensembl"/>
        </authorList>
    </citation>
    <scope>IDENTIFICATION</scope>
    <source>
        <strain evidence="19">broiler</strain>
    </source>
</reference>
<evidence type="ECO:0000313" key="20">
    <source>
        <dbReference type="Proteomes" id="UP000000539"/>
    </source>
</evidence>
<dbReference type="CDD" id="cd09101">
    <property type="entry name" value="INPP5c_SHIP2-INPPL1"/>
    <property type="match status" value="1"/>
</dbReference>
<evidence type="ECO:0000256" key="9">
    <source>
        <dbReference type="ARBA" id="ARBA00022801"/>
    </source>
</evidence>
<evidence type="ECO:0000256" key="4">
    <source>
        <dbReference type="ARBA" id="ARBA00004514"/>
    </source>
</evidence>
<dbReference type="OrthoDB" id="7862313at2759"/>
<keyword evidence="7" id="KW-0963">Cytoplasm</keyword>
<dbReference type="SUPFAM" id="SSF56219">
    <property type="entry name" value="DNase I-like"/>
    <property type="match status" value="1"/>
</dbReference>
<accession>A0A8V0Z409</accession>
<dbReference type="Pfam" id="PF22669">
    <property type="entry name" value="Exo_endo_phos2"/>
    <property type="match status" value="1"/>
</dbReference>
<evidence type="ECO:0000256" key="12">
    <source>
        <dbReference type="ARBA" id="ARBA00023136"/>
    </source>
</evidence>
<feature type="region of interest" description="Disordered" evidence="17">
    <location>
        <begin position="953"/>
        <end position="976"/>
    </location>
</feature>
<evidence type="ECO:0000256" key="1">
    <source>
        <dbReference type="ARBA" id="ARBA00004123"/>
    </source>
</evidence>
<dbReference type="PRINTS" id="PR00401">
    <property type="entry name" value="SH2DOMAIN"/>
</dbReference>
<evidence type="ECO:0000256" key="17">
    <source>
        <dbReference type="SAM" id="MobiDB-lite"/>
    </source>
</evidence>
<comment type="similarity">
    <text evidence="5">Belongs to the inositol 1,4,5-trisphosphate 5-phosphatase family.</text>
</comment>
<evidence type="ECO:0000256" key="11">
    <source>
        <dbReference type="ARBA" id="ARBA00022999"/>
    </source>
</evidence>
<dbReference type="InterPro" id="IPR036860">
    <property type="entry name" value="SH2_dom_sf"/>
</dbReference>
<keyword evidence="14" id="KW-0539">Nucleus</keyword>
<dbReference type="SMART" id="SM00252">
    <property type="entry name" value="SH2"/>
    <property type="match status" value="1"/>
</dbReference>
<dbReference type="GeneTree" id="ENSGT00940000156576"/>
<dbReference type="AlphaFoldDB" id="A0A8V0Z409"/>
<evidence type="ECO:0000256" key="16">
    <source>
        <dbReference type="PROSITE-ProRule" id="PRU00191"/>
    </source>
</evidence>
<keyword evidence="10" id="KW-0391">Immunity</keyword>
<evidence type="ECO:0000256" key="6">
    <source>
        <dbReference type="ARBA" id="ARBA00012981"/>
    </source>
</evidence>
<dbReference type="InterPro" id="IPR057510">
    <property type="entry name" value="C2_SHIP1-2_first"/>
</dbReference>
<feature type="compositionally biased region" description="Low complexity" evidence="17">
    <location>
        <begin position="815"/>
        <end position="830"/>
    </location>
</feature>
<dbReference type="GO" id="GO:0005856">
    <property type="term" value="C:cytoskeleton"/>
    <property type="evidence" value="ECO:0007669"/>
    <property type="project" value="UniProtKB-SubCell"/>
</dbReference>
<comment type="catalytic activity">
    <reaction evidence="15">
        <text>a 1,2-diacyl-sn-glycero-3-phospho-(1D-myo-inositol-3,4,5-trisphosphate) + H2O = a 1,2-diacyl-sn-glycero-3-phospho-(1D-myo-inositol-3,4-bisphosphate) + phosphate</text>
        <dbReference type="Rhea" id="RHEA:25528"/>
        <dbReference type="ChEBI" id="CHEBI:15377"/>
        <dbReference type="ChEBI" id="CHEBI:43474"/>
        <dbReference type="ChEBI" id="CHEBI:57658"/>
        <dbReference type="ChEBI" id="CHEBI:57836"/>
        <dbReference type="EC" id="3.1.3.86"/>
    </reaction>
    <physiologicalReaction direction="left-to-right" evidence="15">
        <dbReference type="Rhea" id="RHEA:25529"/>
    </physiologicalReaction>
</comment>
<dbReference type="EC" id="3.1.3.86" evidence="6"/>
<keyword evidence="8" id="KW-0597">Phosphoprotein</keyword>
<dbReference type="Proteomes" id="UP000000539">
    <property type="component" value="Chromosome 4"/>
</dbReference>
<feature type="domain" description="SH2" evidence="18">
    <location>
        <begin position="26"/>
        <end position="122"/>
    </location>
</feature>
<dbReference type="PANTHER" id="PTHR46051">
    <property type="entry name" value="SH2 DOMAIN-CONTAINING PROTEIN"/>
    <property type="match status" value="1"/>
</dbReference>
<evidence type="ECO:0000256" key="3">
    <source>
        <dbReference type="ARBA" id="ARBA00004245"/>
    </source>
</evidence>
<dbReference type="FunFam" id="3.60.10.10:FF:000005">
    <property type="entry name" value="phosphatidylinositol 3,4,5-trisphosphate 5-phosphatase 1"/>
    <property type="match status" value="1"/>
</dbReference>
<evidence type="ECO:0000256" key="8">
    <source>
        <dbReference type="ARBA" id="ARBA00022553"/>
    </source>
</evidence>
<dbReference type="Gene3D" id="3.60.10.10">
    <property type="entry name" value="Endonuclease/exonuclease/phosphatase"/>
    <property type="match status" value="1"/>
</dbReference>
<evidence type="ECO:0000256" key="10">
    <source>
        <dbReference type="ARBA" id="ARBA00022859"/>
    </source>
</evidence>
<gene>
    <name evidence="19" type="primary">INPPL1B</name>
</gene>
<dbReference type="GO" id="GO:0002376">
    <property type="term" value="P:immune system process"/>
    <property type="evidence" value="ECO:0007669"/>
    <property type="project" value="UniProtKB-KW"/>
</dbReference>
<evidence type="ECO:0000256" key="13">
    <source>
        <dbReference type="ARBA" id="ARBA00023212"/>
    </source>
</evidence>
<dbReference type="CDD" id="cd10343">
    <property type="entry name" value="SH2_SHIP"/>
    <property type="match status" value="1"/>
</dbReference>
<dbReference type="Pfam" id="PF24150">
    <property type="entry name" value="C2_SHIP1-2_first"/>
    <property type="match status" value="1"/>
</dbReference>
<feature type="region of interest" description="Disordered" evidence="17">
    <location>
        <begin position="794"/>
        <end position="857"/>
    </location>
</feature>
<dbReference type="Pfam" id="PF00017">
    <property type="entry name" value="SH2"/>
    <property type="match status" value="1"/>
</dbReference>
<name>A0A8V0Z409_CHICK</name>
<keyword evidence="13" id="KW-0206">Cytoskeleton</keyword>
<keyword evidence="11 16" id="KW-0727">SH2 domain</keyword>
<sequence length="1013" mass="112454">MPVWPHACGAAGQDAGGMMLMAAASWYHRDISRVVAEELLAKAGRDGCFLVRDSESIAGAYALCLLFQRHVHTYRILPDEEGLLSVQTIQGIQAKCFRSLPELISAYQQPNNGLVTPLLYPVHRLREAADEDSGEGMGAKGWGCRQRGDGAELGSVPTDGEDGRGGHVGSMVHPQTVTHHIPISLPSCWQVLMSLQDTVSRHNLALPSPVSPLPDTKPMATQCFEVRIGDTVKVGKSQRAALTVDVEEGTVTITKRGGGSPEEVIPQDKILQLIKYQSVQSKVRLVYNRDLQRSLSKDFVFPSAKKREAFCQLLQLMKIQHSNLDEPDLISIYVGTWNMGSTPPPRSLASWLTSRGLGHTQDETTACIPHDIYVIGTQENSLGDREWVDFLRASLKTLMAIDYQVVALQCLWSIKMVVLVKPEHKRRISHVHTSSVKTGIANTLGNKGAVGVSFLFNGTSFGFVNCHLASGSEKTHRRNQNYSDILRSLALGDKRLSAFDLTLRFTHLFWFGDLNYRLDMDVQDILTHITKKEFDILLAMDQLNLEREKNKVFLQFREGDISFPPTYRYERGSRDSYMWQKFKTTGMRINVPSWCDRILWKSLPETHLVCSSYGCTDDIVTSDHSPVFATFEVGVTSQFVPKKGKDKGMWSPLACIEWDSIEVIVKTASRSKCYIEFHSYCLEEAQRSGENTSQSCDVPGFLRMCWSAKQLPVLNPILPDLEYLGDQHLLLSIKGTESCESYGECCIAMRSMIGSMAQQFETFLFHRGEETGSMRGWMKVRVPKDRRSTRERLYGKVPPCHPTAAMRPRGEKGLPAVPQATPQVPPQAGVHPRAPSPGGAEPGDAVPCRSRPRSLPEVTSSYTNPAYFIFEGLPATWALGADTQEYSPMRGPPQTRAPLPSPCRSLLSPPGVGRQKRPKSAVLARDVPEKGDCSLTALHMATCMSQLERMAPRGEGDGHQMLLHQSHSAPQPPPPRCRGVPGHRMNAHQHGHHREVQPWDGILVTGPSPEAEC</sequence>
<reference evidence="19" key="3">
    <citation type="submission" date="2025-09" db="UniProtKB">
        <authorList>
            <consortium name="Ensembl"/>
        </authorList>
    </citation>
    <scope>IDENTIFICATION</scope>
    <source>
        <strain evidence="19">broiler</strain>
    </source>
</reference>
<dbReference type="PROSITE" id="PS50001">
    <property type="entry name" value="SH2"/>
    <property type="match status" value="1"/>
</dbReference>
<evidence type="ECO:0000256" key="2">
    <source>
        <dbReference type="ARBA" id="ARBA00004170"/>
    </source>
</evidence>
<dbReference type="InterPro" id="IPR036691">
    <property type="entry name" value="Endo/exonu/phosph_ase_sf"/>
</dbReference>
<dbReference type="SUPFAM" id="SSF55550">
    <property type="entry name" value="SH2 domain"/>
    <property type="match status" value="1"/>
</dbReference>
<evidence type="ECO:0000259" key="18">
    <source>
        <dbReference type="PROSITE" id="PS50001"/>
    </source>
</evidence>
<evidence type="ECO:0000256" key="15">
    <source>
        <dbReference type="ARBA" id="ARBA00023377"/>
    </source>
</evidence>
<feature type="region of interest" description="Disordered" evidence="17">
    <location>
        <begin position="888"/>
        <end position="925"/>
    </location>
</feature>
<evidence type="ECO:0000256" key="5">
    <source>
        <dbReference type="ARBA" id="ARBA00008734"/>
    </source>
</evidence>
<evidence type="ECO:0000256" key="14">
    <source>
        <dbReference type="ARBA" id="ARBA00023242"/>
    </source>
</evidence>
<dbReference type="SMART" id="SM00128">
    <property type="entry name" value="IPPc"/>
    <property type="match status" value="1"/>
</dbReference>
<dbReference type="InterPro" id="IPR057509">
    <property type="entry name" value="C2_SHIP1-2_2nd"/>
</dbReference>
<organism evidence="19 20">
    <name type="scientific">Gallus gallus</name>
    <name type="common">Chicken</name>
    <dbReference type="NCBI Taxonomy" id="9031"/>
    <lineage>
        <taxon>Eukaryota</taxon>
        <taxon>Metazoa</taxon>
        <taxon>Chordata</taxon>
        <taxon>Craniata</taxon>
        <taxon>Vertebrata</taxon>
        <taxon>Euteleostomi</taxon>
        <taxon>Archelosauria</taxon>
        <taxon>Archosauria</taxon>
        <taxon>Dinosauria</taxon>
        <taxon>Saurischia</taxon>
        <taxon>Theropoda</taxon>
        <taxon>Coelurosauria</taxon>
        <taxon>Aves</taxon>
        <taxon>Neognathae</taxon>
        <taxon>Galloanserae</taxon>
        <taxon>Galliformes</taxon>
        <taxon>Phasianidae</taxon>
        <taxon>Phasianinae</taxon>
        <taxon>Gallus</taxon>
    </lineage>
</organism>
<dbReference type="GO" id="GO:0005634">
    <property type="term" value="C:nucleus"/>
    <property type="evidence" value="ECO:0007669"/>
    <property type="project" value="UniProtKB-SubCell"/>
</dbReference>
<dbReference type="PANTHER" id="PTHR46051:SF2">
    <property type="entry name" value="PHOSPHATIDYLINOSITOL 3,4,5-TRISPHOSPHATE 5-PHOSPHATASE 2"/>
    <property type="match status" value="1"/>
</dbReference>
<dbReference type="Ensembl" id="ENSGALT00010042743.1">
    <property type="protein sequence ID" value="ENSGALP00010025233.1"/>
    <property type="gene ID" value="ENSGALG00010017668.1"/>
</dbReference>
<comment type="subcellular location">
    <subcellularLocation>
        <location evidence="3">Cytoplasm</location>
        <location evidence="3">Cytoskeleton</location>
    </subcellularLocation>
    <subcellularLocation>
        <location evidence="4">Cytoplasm</location>
        <location evidence="4">Cytosol</location>
    </subcellularLocation>
    <subcellularLocation>
        <location evidence="2">Membrane</location>
        <topology evidence="2">Peripheral membrane protein</topology>
    </subcellularLocation>
    <subcellularLocation>
        <location evidence="1">Nucleus</location>
    </subcellularLocation>
</comment>
<evidence type="ECO:0000313" key="19">
    <source>
        <dbReference type="Ensembl" id="ENSGALP00010025233.1"/>
    </source>
</evidence>
<dbReference type="GO" id="GO:0034485">
    <property type="term" value="F:phosphatidylinositol-3,4,5-trisphosphate 5-phosphatase activity"/>
    <property type="evidence" value="ECO:0007669"/>
    <property type="project" value="UniProtKB-EC"/>
</dbReference>
<evidence type="ECO:0000256" key="7">
    <source>
        <dbReference type="ARBA" id="ARBA00022490"/>
    </source>
</evidence>
<keyword evidence="20" id="KW-1185">Reference proteome</keyword>
<dbReference type="InterPro" id="IPR000300">
    <property type="entry name" value="IPPc"/>
</dbReference>
<dbReference type="Gene3D" id="3.30.505.10">
    <property type="entry name" value="SH2 domain"/>
    <property type="match status" value="1"/>
</dbReference>
<reference evidence="19" key="1">
    <citation type="submission" date="2020-11" db="EMBL/GenBank/DDBJ databases">
        <title>Gallus gallus (Chicken) genome, bGalGal1, GRCg7b, maternal haplotype autosomes + Z &amp; W.</title>
        <authorList>
            <person name="Warren W."/>
            <person name="Formenti G."/>
            <person name="Fedrigo O."/>
            <person name="Haase B."/>
            <person name="Mountcastle J."/>
            <person name="Balacco J."/>
            <person name="Tracey A."/>
            <person name="Schneider V."/>
            <person name="Okimoto R."/>
            <person name="Cheng H."/>
            <person name="Hawken R."/>
            <person name="Howe K."/>
            <person name="Jarvis E.D."/>
        </authorList>
    </citation>
    <scope>NUCLEOTIDE SEQUENCE [LARGE SCALE GENOMIC DNA]</scope>
    <source>
        <strain evidence="19">Broiler</strain>
    </source>
</reference>
<dbReference type="InterPro" id="IPR000980">
    <property type="entry name" value="SH2"/>
</dbReference>
<keyword evidence="9" id="KW-0378">Hydrolase</keyword>
<proteinExistence type="inferred from homology"/>
<protein>
    <recommendedName>
        <fullName evidence="6">phosphatidylinositol-3,4,5-trisphosphate 5-phosphatase</fullName>
        <ecNumber evidence="6">3.1.3.86</ecNumber>
    </recommendedName>
</protein>
<dbReference type="Pfam" id="PF24147">
    <property type="entry name" value="C2_SHIP1-2_2nd"/>
    <property type="match status" value="1"/>
</dbReference>
<dbReference type="GO" id="GO:0016020">
    <property type="term" value="C:membrane"/>
    <property type="evidence" value="ECO:0007669"/>
    <property type="project" value="UniProtKB-SubCell"/>
</dbReference>
<keyword evidence="12" id="KW-0472">Membrane</keyword>
<dbReference type="GO" id="GO:0046856">
    <property type="term" value="P:phosphatidylinositol dephosphorylation"/>
    <property type="evidence" value="ECO:0007669"/>
    <property type="project" value="InterPro"/>
</dbReference>
<dbReference type="GO" id="GO:0005829">
    <property type="term" value="C:cytosol"/>
    <property type="evidence" value="ECO:0007669"/>
    <property type="project" value="UniProtKB-SubCell"/>
</dbReference>